<proteinExistence type="predicted"/>
<dbReference type="Proteomes" id="UP000789595">
    <property type="component" value="Unassembled WGS sequence"/>
</dbReference>
<feature type="transmembrane region" description="Helical" evidence="1">
    <location>
        <begin position="20"/>
        <end position="37"/>
    </location>
</feature>
<evidence type="ECO:0008006" key="4">
    <source>
        <dbReference type="Google" id="ProtNLM"/>
    </source>
</evidence>
<protein>
    <recommendedName>
        <fullName evidence="4">Derlin</fullName>
    </recommendedName>
</protein>
<keyword evidence="1" id="KW-0812">Transmembrane</keyword>
<keyword evidence="1" id="KW-0472">Membrane</keyword>
<dbReference type="AlphaFoldDB" id="A0A8J2SJT9"/>
<sequence>MPDVVTILTKDPKSVPTTAAWLAALAAVTMLIESNFLEHMDIAWLGFPIWTPGTPFYGQWYRALASLCTLGSLSFSTLISVYFIASTAVPYELAVGRALFFWHMLLGTVAVLGVCAIGGVVPGRGYPEFYFPAAALAHYIETLHLCYQPDYVVSIMGVRHVKMKHVPLFHMGYGIFMDNRWINMGLLIGYVVGHFVHSNFKLFPWLENPYLALAALAEEDNRGAPAAAPRREAPAAAADDPAATRAEGPVALKIGDAVTFAFPDTSANAPLTGKRGVVEALPGGGDFPDRYVVFLAATADSGQRRLAVKREHLEFFARGL</sequence>
<keyword evidence="3" id="KW-1185">Reference proteome</keyword>
<name>A0A8J2SJT9_9STRA</name>
<accession>A0A8J2SJT9</accession>
<dbReference type="EMBL" id="CAKKNE010000002">
    <property type="protein sequence ID" value="CAH0368252.1"/>
    <property type="molecule type" value="Genomic_DNA"/>
</dbReference>
<organism evidence="2 3">
    <name type="scientific">Pelagomonas calceolata</name>
    <dbReference type="NCBI Taxonomy" id="35677"/>
    <lineage>
        <taxon>Eukaryota</taxon>
        <taxon>Sar</taxon>
        <taxon>Stramenopiles</taxon>
        <taxon>Ochrophyta</taxon>
        <taxon>Pelagophyceae</taxon>
        <taxon>Pelagomonadales</taxon>
        <taxon>Pelagomonadaceae</taxon>
        <taxon>Pelagomonas</taxon>
    </lineage>
</organism>
<reference evidence="2" key="1">
    <citation type="submission" date="2021-11" db="EMBL/GenBank/DDBJ databases">
        <authorList>
            <consortium name="Genoscope - CEA"/>
            <person name="William W."/>
        </authorList>
    </citation>
    <scope>NUCLEOTIDE SEQUENCE</scope>
</reference>
<comment type="caution">
    <text evidence="2">The sequence shown here is derived from an EMBL/GenBank/DDBJ whole genome shotgun (WGS) entry which is preliminary data.</text>
</comment>
<gene>
    <name evidence="2" type="ORF">PECAL_2P13110</name>
</gene>
<evidence type="ECO:0000256" key="1">
    <source>
        <dbReference type="SAM" id="Phobius"/>
    </source>
</evidence>
<feature type="transmembrane region" description="Helical" evidence="1">
    <location>
        <begin position="64"/>
        <end position="85"/>
    </location>
</feature>
<evidence type="ECO:0000313" key="2">
    <source>
        <dbReference type="EMBL" id="CAH0368252.1"/>
    </source>
</evidence>
<evidence type="ECO:0000313" key="3">
    <source>
        <dbReference type="Proteomes" id="UP000789595"/>
    </source>
</evidence>
<keyword evidence="1" id="KW-1133">Transmembrane helix</keyword>
<feature type="transmembrane region" description="Helical" evidence="1">
    <location>
        <begin position="100"/>
        <end position="121"/>
    </location>
</feature>